<dbReference type="Proteomes" id="UP001060085">
    <property type="component" value="Linkage Group LG02"/>
</dbReference>
<sequence>MEMYDQPNSELEKGTEPNYSDSEIFNSDEIYDDNDVTTSRPTYPRFNSKRDIHNLVSSLGMIFKSANEGKGKCDGENCTWHILASIMTGTTTWQVKTLQDKHAWSRTFHHKLATYKYLARRCLDDFRIDNGVVSQFQDKVKRDITVFISKNKVYKTIAEAKRIIHGLDGCHLEGPHPRILLTAVGDANNGLYPIVYAAVEDKPEELCSIFDKQRLERRFCVRHLHNNFKQRHPGEGLKIQMWACAKASYVNQFDAKMEKKKCRFHPHVKKRLDKFREAVATCFPAYARGSKFEVRELSTEQFVVDIELRTCSCRKWKLCGIPCAHAVAVMGLDGKNPEDYVDPCYKKESFLRAYEPIINPVNGPNNKPKLGIAAILSPQDLKMPGRPKSKRRKELGEGRKEPAAANHPKKLSKKVIILKCSSCKETGHNARKCPTSQPSEVEGRNVETSITLARRDNDNRCGKCKRYGYNKRSCKVAASTS</sequence>
<reference evidence="2" key="1">
    <citation type="journal article" date="2023" name="Nat. Plants">
        <title>Single-cell RNA sequencing provides a high-resolution roadmap for understanding the multicellular compartmentation of specialized metabolism.</title>
        <authorList>
            <person name="Sun S."/>
            <person name="Shen X."/>
            <person name="Li Y."/>
            <person name="Li Y."/>
            <person name="Wang S."/>
            <person name="Li R."/>
            <person name="Zhang H."/>
            <person name="Shen G."/>
            <person name="Guo B."/>
            <person name="Wei J."/>
            <person name="Xu J."/>
            <person name="St-Pierre B."/>
            <person name="Chen S."/>
            <person name="Sun C."/>
        </authorList>
    </citation>
    <scope>NUCLEOTIDE SEQUENCE [LARGE SCALE GENOMIC DNA]</scope>
</reference>
<keyword evidence="2" id="KW-1185">Reference proteome</keyword>
<gene>
    <name evidence="1" type="ORF">M9H77_07526</name>
</gene>
<evidence type="ECO:0000313" key="1">
    <source>
        <dbReference type="EMBL" id="KAI5676576.1"/>
    </source>
</evidence>
<organism evidence="1 2">
    <name type="scientific">Catharanthus roseus</name>
    <name type="common">Madagascar periwinkle</name>
    <name type="synonym">Vinca rosea</name>
    <dbReference type="NCBI Taxonomy" id="4058"/>
    <lineage>
        <taxon>Eukaryota</taxon>
        <taxon>Viridiplantae</taxon>
        <taxon>Streptophyta</taxon>
        <taxon>Embryophyta</taxon>
        <taxon>Tracheophyta</taxon>
        <taxon>Spermatophyta</taxon>
        <taxon>Magnoliopsida</taxon>
        <taxon>eudicotyledons</taxon>
        <taxon>Gunneridae</taxon>
        <taxon>Pentapetalae</taxon>
        <taxon>asterids</taxon>
        <taxon>lamiids</taxon>
        <taxon>Gentianales</taxon>
        <taxon>Apocynaceae</taxon>
        <taxon>Rauvolfioideae</taxon>
        <taxon>Vinceae</taxon>
        <taxon>Catharanthinae</taxon>
        <taxon>Catharanthus</taxon>
    </lineage>
</organism>
<name>A0ACC0BV74_CATRO</name>
<accession>A0ACC0BV74</accession>
<proteinExistence type="predicted"/>
<dbReference type="EMBL" id="CM044702">
    <property type="protein sequence ID" value="KAI5676576.1"/>
    <property type="molecule type" value="Genomic_DNA"/>
</dbReference>
<protein>
    <submittedName>
        <fullName evidence="1">Uncharacterized protein</fullName>
    </submittedName>
</protein>
<evidence type="ECO:0000313" key="2">
    <source>
        <dbReference type="Proteomes" id="UP001060085"/>
    </source>
</evidence>
<comment type="caution">
    <text evidence="1">The sequence shown here is derived from an EMBL/GenBank/DDBJ whole genome shotgun (WGS) entry which is preliminary data.</text>
</comment>